<comment type="catalytic activity">
    <reaction evidence="8">
        <text>L-seryl-[protein] + ATP = O-phospho-L-seryl-[protein] + ADP + H(+)</text>
        <dbReference type="Rhea" id="RHEA:17989"/>
        <dbReference type="Rhea" id="RHEA-COMP:9863"/>
        <dbReference type="Rhea" id="RHEA-COMP:11604"/>
        <dbReference type="ChEBI" id="CHEBI:15378"/>
        <dbReference type="ChEBI" id="CHEBI:29999"/>
        <dbReference type="ChEBI" id="CHEBI:30616"/>
        <dbReference type="ChEBI" id="CHEBI:83421"/>
        <dbReference type="ChEBI" id="CHEBI:456216"/>
        <dbReference type="EC" id="2.7.11.1"/>
    </reaction>
</comment>
<evidence type="ECO:0000256" key="7">
    <source>
        <dbReference type="ARBA" id="ARBA00047899"/>
    </source>
</evidence>
<dbReference type="OrthoDB" id="432483at2759"/>
<comment type="catalytic activity">
    <reaction evidence="7">
        <text>L-threonyl-[protein] + ATP = O-phospho-L-threonyl-[protein] + ADP + H(+)</text>
        <dbReference type="Rhea" id="RHEA:46608"/>
        <dbReference type="Rhea" id="RHEA-COMP:11060"/>
        <dbReference type="Rhea" id="RHEA-COMP:11605"/>
        <dbReference type="ChEBI" id="CHEBI:15378"/>
        <dbReference type="ChEBI" id="CHEBI:30013"/>
        <dbReference type="ChEBI" id="CHEBI:30616"/>
        <dbReference type="ChEBI" id="CHEBI:61977"/>
        <dbReference type="ChEBI" id="CHEBI:456216"/>
        <dbReference type="EC" id="2.7.11.1"/>
    </reaction>
</comment>
<dbReference type="PANTHER" id="PTHR45637">
    <property type="entry name" value="FLIPPASE KINASE 1-RELATED"/>
    <property type="match status" value="1"/>
</dbReference>
<comment type="caution">
    <text evidence="11">The sequence shown here is derived from an EMBL/GenBank/DDBJ whole genome shotgun (WGS) entry which is preliminary data.</text>
</comment>
<gene>
    <name evidence="11" type="ORF">NCGR_LOCUS64311</name>
</gene>
<dbReference type="SUPFAM" id="SSF56112">
    <property type="entry name" value="Protein kinase-like (PK-like)"/>
    <property type="match status" value="1"/>
</dbReference>
<dbReference type="EMBL" id="CAJGYO010000019">
    <property type="protein sequence ID" value="CAD6340213.1"/>
    <property type="molecule type" value="Genomic_DNA"/>
</dbReference>
<evidence type="ECO:0000256" key="6">
    <source>
        <dbReference type="ARBA" id="ARBA00022840"/>
    </source>
</evidence>
<evidence type="ECO:0000313" key="11">
    <source>
        <dbReference type="EMBL" id="CAD6340213.1"/>
    </source>
</evidence>
<accession>A0A811SG07</accession>
<protein>
    <recommendedName>
        <fullName evidence="1">non-specific serine/threonine protein kinase</fullName>
        <ecNumber evidence="1">2.7.11.1</ecNumber>
    </recommendedName>
</protein>
<evidence type="ECO:0000256" key="8">
    <source>
        <dbReference type="ARBA" id="ARBA00048679"/>
    </source>
</evidence>
<proteinExistence type="predicted"/>
<dbReference type="InterPro" id="IPR000719">
    <property type="entry name" value="Prot_kinase_dom"/>
</dbReference>
<dbReference type="EC" id="2.7.11.1" evidence="1"/>
<dbReference type="InterPro" id="IPR011009">
    <property type="entry name" value="Kinase-like_dom_sf"/>
</dbReference>
<dbReference type="GO" id="GO:0005524">
    <property type="term" value="F:ATP binding"/>
    <property type="evidence" value="ECO:0007669"/>
    <property type="project" value="UniProtKB-KW"/>
</dbReference>
<keyword evidence="12" id="KW-1185">Reference proteome</keyword>
<evidence type="ECO:0000256" key="1">
    <source>
        <dbReference type="ARBA" id="ARBA00012513"/>
    </source>
</evidence>
<evidence type="ECO:0000259" key="10">
    <source>
        <dbReference type="PROSITE" id="PS50011"/>
    </source>
</evidence>
<keyword evidence="2" id="KW-0723">Serine/threonine-protein kinase</keyword>
<feature type="domain" description="Protein kinase" evidence="10">
    <location>
        <begin position="1"/>
        <end position="130"/>
    </location>
</feature>
<dbReference type="GO" id="GO:0004674">
    <property type="term" value="F:protein serine/threonine kinase activity"/>
    <property type="evidence" value="ECO:0007669"/>
    <property type="project" value="UniProtKB-KW"/>
</dbReference>
<organism evidence="11 12">
    <name type="scientific">Miscanthus lutarioriparius</name>
    <dbReference type="NCBI Taxonomy" id="422564"/>
    <lineage>
        <taxon>Eukaryota</taxon>
        <taxon>Viridiplantae</taxon>
        <taxon>Streptophyta</taxon>
        <taxon>Embryophyta</taxon>
        <taxon>Tracheophyta</taxon>
        <taxon>Spermatophyta</taxon>
        <taxon>Magnoliopsida</taxon>
        <taxon>Liliopsida</taxon>
        <taxon>Poales</taxon>
        <taxon>Poaceae</taxon>
        <taxon>PACMAD clade</taxon>
        <taxon>Panicoideae</taxon>
        <taxon>Andropogonodae</taxon>
        <taxon>Andropogoneae</taxon>
        <taxon>Saccharinae</taxon>
        <taxon>Miscanthus</taxon>
    </lineage>
</organism>
<evidence type="ECO:0000256" key="2">
    <source>
        <dbReference type="ARBA" id="ARBA00022527"/>
    </source>
</evidence>
<reference evidence="11" key="1">
    <citation type="submission" date="2020-10" db="EMBL/GenBank/DDBJ databases">
        <authorList>
            <person name="Han B."/>
            <person name="Lu T."/>
            <person name="Zhao Q."/>
            <person name="Huang X."/>
            <person name="Zhao Y."/>
        </authorList>
    </citation>
    <scope>NUCLEOTIDE SEQUENCE</scope>
</reference>
<keyword evidence="5" id="KW-0418">Kinase</keyword>
<dbReference type="AlphaFoldDB" id="A0A811SG07"/>
<keyword evidence="4" id="KW-0547">Nucleotide-binding</keyword>
<dbReference type="PROSITE" id="PS50011">
    <property type="entry name" value="PROTEIN_KINASE_DOM"/>
    <property type="match status" value="1"/>
</dbReference>
<feature type="compositionally biased region" description="Low complexity" evidence="9">
    <location>
        <begin position="101"/>
        <end position="117"/>
    </location>
</feature>
<evidence type="ECO:0000256" key="4">
    <source>
        <dbReference type="ARBA" id="ARBA00022741"/>
    </source>
</evidence>
<sequence>MAPTRHRPGEAPARAPLATDQRGVIVFLRPTVGTHEYLAPEIVSGDGHGSAVDWWTLGIFVFELLYWATPFRGHYDEATLANIVARTLEFPRDQDPPPPCQCRRPPGTSSPRCSSRTPRVASAIKRHPFFGGVNWALLRCTKPPTCRRRSACVTVRLAAAAVGAYLSDGSCPCNSL</sequence>
<evidence type="ECO:0000256" key="5">
    <source>
        <dbReference type="ARBA" id="ARBA00022777"/>
    </source>
</evidence>
<dbReference type="Gene3D" id="1.10.510.10">
    <property type="entry name" value="Transferase(Phosphotransferase) domain 1"/>
    <property type="match status" value="1"/>
</dbReference>
<dbReference type="Pfam" id="PF00069">
    <property type="entry name" value="Pkinase"/>
    <property type="match status" value="1"/>
</dbReference>
<name>A0A811SG07_9POAL</name>
<evidence type="ECO:0000256" key="3">
    <source>
        <dbReference type="ARBA" id="ARBA00022679"/>
    </source>
</evidence>
<evidence type="ECO:0000256" key="9">
    <source>
        <dbReference type="SAM" id="MobiDB-lite"/>
    </source>
</evidence>
<keyword evidence="6" id="KW-0067">ATP-binding</keyword>
<keyword evidence="3" id="KW-0808">Transferase</keyword>
<evidence type="ECO:0000313" key="12">
    <source>
        <dbReference type="Proteomes" id="UP000604825"/>
    </source>
</evidence>
<dbReference type="Proteomes" id="UP000604825">
    <property type="component" value="Unassembled WGS sequence"/>
</dbReference>
<feature type="region of interest" description="Disordered" evidence="9">
    <location>
        <begin position="92"/>
        <end position="117"/>
    </location>
</feature>